<feature type="binding site" evidence="7">
    <location>
        <begin position="314"/>
        <end position="316"/>
    </location>
    <ligand>
        <name>substrate</name>
    </ligand>
</feature>
<feature type="binding site" evidence="8">
    <location>
        <position position="204"/>
    </location>
    <ligand>
        <name>Zn(2+)</name>
        <dbReference type="ChEBI" id="CHEBI:29105"/>
    </ligand>
</feature>
<feature type="active site" description="Proton donor/acceptor" evidence="6">
    <location>
        <position position="280"/>
    </location>
</feature>
<dbReference type="AlphaFoldDB" id="A0A563E2L0"/>
<name>A0A563E2L0_9MICO</name>
<evidence type="ECO:0000256" key="5">
    <source>
        <dbReference type="PIRNR" id="PIRNR038994"/>
    </source>
</evidence>
<evidence type="ECO:0000256" key="2">
    <source>
        <dbReference type="ARBA" id="ARBA00022723"/>
    </source>
</evidence>
<protein>
    <submittedName>
        <fullName evidence="10">N-acetylglucosamine-6-phosphate deacetylase</fullName>
        <ecNumber evidence="10">3.5.1.25</ecNumber>
    </submittedName>
</protein>
<dbReference type="PIRSF" id="PIRSF038994">
    <property type="entry name" value="NagA"/>
    <property type="match status" value="1"/>
</dbReference>
<dbReference type="GO" id="GO:0046872">
    <property type="term" value="F:metal ion binding"/>
    <property type="evidence" value="ECO:0007669"/>
    <property type="project" value="UniProtKB-KW"/>
</dbReference>
<dbReference type="CDD" id="cd00854">
    <property type="entry name" value="NagA"/>
    <property type="match status" value="1"/>
</dbReference>
<evidence type="ECO:0000256" key="8">
    <source>
        <dbReference type="PIRSR" id="PIRSR038994-3"/>
    </source>
</evidence>
<dbReference type="EMBL" id="VCQV01000011">
    <property type="protein sequence ID" value="TWP36483.1"/>
    <property type="molecule type" value="Genomic_DNA"/>
</dbReference>
<dbReference type="GO" id="GO:0008448">
    <property type="term" value="F:N-acetylglucosamine-6-phosphate deacetylase activity"/>
    <property type="evidence" value="ECO:0007669"/>
    <property type="project" value="UniProtKB-EC"/>
</dbReference>
<feature type="binding site" evidence="8">
    <location>
        <position position="225"/>
    </location>
    <ligand>
        <name>Zn(2+)</name>
        <dbReference type="ChEBI" id="CHEBI:29105"/>
    </ligand>
</feature>
<evidence type="ECO:0000313" key="10">
    <source>
        <dbReference type="EMBL" id="TWP36483.1"/>
    </source>
</evidence>
<dbReference type="PANTHER" id="PTHR11113:SF14">
    <property type="entry name" value="N-ACETYLGLUCOSAMINE-6-PHOSPHATE DEACETYLASE"/>
    <property type="match status" value="1"/>
</dbReference>
<feature type="binding site" evidence="7">
    <location>
        <position position="259"/>
    </location>
    <ligand>
        <name>substrate</name>
    </ligand>
</feature>
<accession>A0A563E2L0</accession>
<feature type="binding site" evidence="7">
    <location>
        <position position="236"/>
    </location>
    <ligand>
        <name>substrate</name>
    </ligand>
</feature>
<proteinExistence type="inferred from homology"/>
<sequence>MTHIGSTVATDVVLTGARVVTPNDVIDNGWVHVRGSRIHQVGRTDPPRGVRRQDLAGAWLLPGYIDIHMHGGGGHDVSSSPEAMAQAVAFHRAHGTTRTLVSFVTAPVDALVEQLDWAAALTHAGARVDGHVIGSHLEGPFLSHARCGAQNTSHLILPDRDAFARMSAAARGTLRSVTIAPELDGALELIRDITASGAVAAIGHSDATYAQAHAAIDAGATLATHLFNGMRPLHHREPGPVGAALESGIACELINDGIHVHPSVTSLVARQRGPMILITDAMDATGVGDGEYVLGGQRVQVTDGQARLVSTGSLAGSTLTMDESLRRAVRDSGLTITSASRAASWNPARILGIHRDAGAIEAGLAADLVTLDDDLHVTGVMAEGLWSSEDSGAPEPDDR</sequence>
<dbReference type="Proteomes" id="UP000320244">
    <property type="component" value="Unassembled WGS sequence"/>
</dbReference>
<dbReference type="InterPro" id="IPR006680">
    <property type="entry name" value="Amidohydro-rel"/>
</dbReference>
<dbReference type="RefSeq" id="WP_146316566.1">
    <property type="nucleotide sequence ID" value="NZ_VCQV01000011.1"/>
</dbReference>
<dbReference type="PANTHER" id="PTHR11113">
    <property type="entry name" value="N-ACETYLGLUCOSAMINE-6-PHOSPHATE DEACETYLASE"/>
    <property type="match status" value="1"/>
</dbReference>
<evidence type="ECO:0000256" key="6">
    <source>
        <dbReference type="PIRSR" id="PIRSR038994-1"/>
    </source>
</evidence>
<evidence type="ECO:0000256" key="1">
    <source>
        <dbReference type="ARBA" id="ARBA00010716"/>
    </source>
</evidence>
<dbReference type="OrthoDB" id="9776488at2"/>
<feature type="domain" description="Amidohydrolase-related" evidence="9">
    <location>
        <begin position="60"/>
        <end position="384"/>
    </location>
</feature>
<keyword evidence="4 5" id="KW-0119">Carbohydrate metabolism</keyword>
<evidence type="ECO:0000256" key="3">
    <source>
        <dbReference type="ARBA" id="ARBA00022801"/>
    </source>
</evidence>
<keyword evidence="2 8" id="KW-0479">Metal-binding</keyword>
<dbReference type="Gene3D" id="2.30.40.10">
    <property type="entry name" value="Urease, subunit C, domain 1"/>
    <property type="match status" value="1"/>
</dbReference>
<feature type="binding site" evidence="7">
    <location>
        <begin position="228"/>
        <end position="229"/>
    </location>
    <ligand>
        <name>substrate</name>
    </ligand>
</feature>
<dbReference type="NCBIfam" id="TIGR00221">
    <property type="entry name" value="nagA"/>
    <property type="match status" value="1"/>
</dbReference>
<dbReference type="EC" id="3.5.1.25" evidence="10"/>
<reference evidence="10 11" key="1">
    <citation type="submission" date="2019-05" db="EMBL/GenBank/DDBJ databases">
        <authorList>
            <person name="Lee S.D."/>
        </authorList>
    </citation>
    <scope>NUCLEOTIDE SEQUENCE [LARGE SCALE GENOMIC DNA]</scope>
    <source>
        <strain evidence="10 11">C5-26</strain>
    </source>
</reference>
<reference evidence="10 11" key="2">
    <citation type="submission" date="2019-08" db="EMBL/GenBank/DDBJ databases">
        <title>Jejuicoccus antrihumi gen. nov., sp. nov., a new member of the family Dermacoccaceae isolated from a cave.</title>
        <authorList>
            <person name="Schumann P."/>
            <person name="Kim I.S."/>
        </authorList>
    </citation>
    <scope>NUCLEOTIDE SEQUENCE [LARGE SCALE GENOMIC DNA]</scope>
    <source>
        <strain evidence="10 11">C5-26</strain>
    </source>
</reference>
<comment type="cofactor">
    <cofactor evidence="8">
        <name>a divalent metal cation</name>
        <dbReference type="ChEBI" id="CHEBI:60240"/>
    </cofactor>
    <text evidence="8">Binds 1 divalent metal cation per subunit.</text>
</comment>
<dbReference type="Pfam" id="PF01979">
    <property type="entry name" value="Amidohydro_1"/>
    <property type="match status" value="1"/>
</dbReference>
<comment type="caution">
    <text evidence="10">The sequence shown here is derived from an EMBL/GenBank/DDBJ whole genome shotgun (WGS) entry which is preliminary data.</text>
</comment>
<evidence type="ECO:0000259" key="9">
    <source>
        <dbReference type="Pfam" id="PF01979"/>
    </source>
</evidence>
<evidence type="ECO:0000256" key="4">
    <source>
        <dbReference type="ARBA" id="ARBA00023277"/>
    </source>
</evidence>
<keyword evidence="3 5" id="KW-0378">Hydrolase</keyword>
<gene>
    <name evidence="10" type="primary">nagA</name>
    <name evidence="10" type="ORF">FGL98_09705</name>
</gene>
<organism evidence="10 11">
    <name type="scientific">Leekyejoonella antrihumi</name>
    <dbReference type="NCBI Taxonomy" id="1660198"/>
    <lineage>
        <taxon>Bacteria</taxon>
        <taxon>Bacillati</taxon>
        <taxon>Actinomycetota</taxon>
        <taxon>Actinomycetes</taxon>
        <taxon>Micrococcales</taxon>
        <taxon>Dermacoccaceae</taxon>
        <taxon>Leekyejoonella</taxon>
    </lineage>
</organism>
<dbReference type="InterPro" id="IPR011059">
    <property type="entry name" value="Metal-dep_hydrolase_composite"/>
</dbReference>
<dbReference type="Gene3D" id="3.20.20.140">
    <property type="entry name" value="Metal-dependent hydrolases"/>
    <property type="match status" value="1"/>
</dbReference>
<dbReference type="SUPFAM" id="SSF51556">
    <property type="entry name" value="Metallo-dependent hydrolases"/>
    <property type="match status" value="1"/>
</dbReference>
<dbReference type="InterPro" id="IPR003764">
    <property type="entry name" value="GlcNAc_6-P_deAcase"/>
</dbReference>
<dbReference type="SUPFAM" id="SSF51338">
    <property type="entry name" value="Composite domain of metallo-dependent hydrolases"/>
    <property type="match status" value="1"/>
</dbReference>
<evidence type="ECO:0000256" key="7">
    <source>
        <dbReference type="PIRSR" id="PIRSR038994-2"/>
    </source>
</evidence>
<dbReference type="InterPro" id="IPR032466">
    <property type="entry name" value="Metal_Hydrolase"/>
</dbReference>
<comment type="similarity">
    <text evidence="1 5">Belongs to the metallo-dependent hydrolases superfamily. NagA family.</text>
</comment>
<dbReference type="GO" id="GO:0006046">
    <property type="term" value="P:N-acetylglucosamine catabolic process"/>
    <property type="evidence" value="ECO:0007669"/>
    <property type="project" value="TreeGrafter"/>
</dbReference>
<feature type="binding site" evidence="7">
    <location>
        <position position="149"/>
    </location>
    <ligand>
        <name>substrate</name>
    </ligand>
</feature>
<evidence type="ECO:0000313" key="11">
    <source>
        <dbReference type="Proteomes" id="UP000320244"/>
    </source>
</evidence>
<keyword evidence="11" id="KW-1185">Reference proteome</keyword>
<feature type="binding site" evidence="8">
    <location>
        <position position="138"/>
    </location>
    <ligand>
        <name>Zn(2+)</name>
        <dbReference type="ChEBI" id="CHEBI:29105"/>
    </ligand>
</feature>